<comment type="caution">
    <text evidence="1">The sequence shown here is derived from an EMBL/GenBank/DDBJ whole genome shotgun (WGS) entry which is preliminary data.</text>
</comment>
<dbReference type="EMBL" id="PKPP01016688">
    <property type="protein sequence ID" value="PWA37492.1"/>
    <property type="molecule type" value="Genomic_DNA"/>
</dbReference>
<gene>
    <name evidence="1" type="ORF">CTI12_AA590030</name>
</gene>
<accession>A0A2U1KLA0</accession>
<dbReference type="Proteomes" id="UP000245207">
    <property type="component" value="Unassembled WGS sequence"/>
</dbReference>
<reference evidence="1 2" key="1">
    <citation type="journal article" date="2018" name="Mol. Plant">
        <title>The genome of Artemisia annua provides insight into the evolution of Asteraceae family and artemisinin biosynthesis.</title>
        <authorList>
            <person name="Shen Q."/>
            <person name="Zhang L."/>
            <person name="Liao Z."/>
            <person name="Wang S."/>
            <person name="Yan T."/>
            <person name="Shi P."/>
            <person name="Liu M."/>
            <person name="Fu X."/>
            <person name="Pan Q."/>
            <person name="Wang Y."/>
            <person name="Lv Z."/>
            <person name="Lu X."/>
            <person name="Zhang F."/>
            <person name="Jiang W."/>
            <person name="Ma Y."/>
            <person name="Chen M."/>
            <person name="Hao X."/>
            <person name="Li L."/>
            <person name="Tang Y."/>
            <person name="Lv G."/>
            <person name="Zhou Y."/>
            <person name="Sun X."/>
            <person name="Brodelius P.E."/>
            <person name="Rose J.K.C."/>
            <person name="Tang K."/>
        </authorList>
    </citation>
    <scope>NUCLEOTIDE SEQUENCE [LARGE SCALE GENOMIC DNA]</scope>
    <source>
        <strain evidence="2">cv. Huhao1</strain>
        <tissue evidence="1">Leaf</tissue>
    </source>
</reference>
<protein>
    <submittedName>
        <fullName evidence="1">DnaJ domain-containing protein</fullName>
    </submittedName>
</protein>
<organism evidence="1 2">
    <name type="scientific">Artemisia annua</name>
    <name type="common">Sweet wormwood</name>
    <dbReference type="NCBI Taxonomy" id="35608"/>
    <lineage>
        <taxon>Eukaryota</taxon>
        <taxon>Viridiplantae</taxon>
        <taxon>Streptophyta</taxon>
        <taxon>Embryophyta</taxon>
        <taxon>Tracheophyta</taxon>
        <taxon>Spermatophyta</taxon>
        <taxon>Magnoliopsida</taxon>
        <taxon>eudicotyledons</taxon>
        <taxon>Gunneridae</taxon>
        <taxon>Pentapetalae</taxon>
        <taxon>asterids</taxon>
        <taxon>campanulids</taxon>
        <taxon>Asterales</taxon>
        <taxon>Asteraceae</taxon>
        <taxon>Asteroideae</taxon>
        <taxon>Anthemideae</taxon>
        <taxon>Artemisiinae</taxon>
        <taxon>Artemisia</taxon>
    </lineage>
</organism>
<evidence type="ECO:0000313" key="1">
    <source>
        <dbReference type="EMBL" id="PWA37492.1"/>
    </source>
</evidence>
<name>A0A2U1KLA0_ARTAN</name>
<keyword evidence="2" id="KW-1185">Reference proteome</keyword>
<evidence type="ECO:0000313" key="2">
    <source>
        <dbReference type="Proteomes" id="UP000245207"/>
    </source>
</evidence>
<proteinExistence type="predicted"/>
<sequence length="189" mass="21492">MENYPLWPLASGITTMFEAAELHGNIAGGPLQAMNDKVQTWGYSRQHSQKGQTAIDLTEGDCCKKKYKEFGHKRRLHPLCGVPPGVNKEVPSGVNSKVDLDVNYPSFTEINLRCGNNLNACKQNFVLVVEDVRLNYRYKSMFKANTVLEIPLDESKKFYYRIPAFLLTDEQDGRLRGMWELDLTEFPGN</sequence>
<dbReference type="AlphaFoldDB" id="A0A2U1KLA0"/>